<evidence type="ECO:0000256" key="1">
    <source>
        <dbReference type="ARBA" id="ARBA00023161"/>
    </source>
</evidence>
<accession>A0A914DZS6</accession>
<dbReference type="InterPro" id="IPR011990">
    <property type="entry name" value="TPR-like_helical_dom_sf"/>
</dbReference>
<protein>
    <submittedName>
        <fullName evidence="4">DNA/RNA-binding domain-containing protein</fullName>
    </submittedName>
</protein>
<keyword evidence="1" id="KW-0866">Nonsense-mediated mRNA decay</keyword>
<reference evidence="4" key="1">
    <citation type="submission" date="2022-11" db="UniProtKB">
        <authorList>
            <consortium name="WormBaseParasite"/>
        </authorList>
    </citation>
    <scope>IDENTIFICATION</scope>
</reference>
<organism evidence="3 4">
    <name type="scientific">Acrobeloides nanus</name>
    <dbReference type="NCBI Taxonomy" id="290746"/>
    <lineage>
        <taxon>Eukaryota</taxon>
        <taxon>Metazoa</taxon>
        <taxon>Ecdysozoa</taxon>
        <taxon>Nematoda</taxon>
        <taxon>Chromadorea</taxon>
        <taxon>Rhabditida</taxon>
        <taxon>Tylenchina</taxon>
        <taxon>Cephalobomorpha</taxon>
        <taxon>Cephaloboidea</taxon>
        <taxon>Cephalobidae</taxon>
        <taxon>Acrobeloides</taxon>
    </lineage>
</organism>
<name>A0A914DZS6_9BILA</name>
<dbReference type="Pfam" id="PF10373">
    <property type="entry name" value="EST1_DNA_bind"/>
    <property type="match status" value="1"/>
</dbReference>
<dbReference type="PANTHER" id="PTHR15696:SF0">
    <property type="entry name" value="TELOMERASE-BINDING PROTEIN EST1A"/>
    <property type="match status" value="1"/>
</dbReference>
<dbReference type="InterPro" id="IPR045153">
    <property type="entry name" value="Est1/Ebs1-like"/>
</dbReference>
<dbReference type="Gene3D" id="1.25.40.10">
    <property type="entry name" value="Tetratricopeptide repeat domain"/>
    <property type="match status" value="1"/>
</dbReference>
<dbReference type="Proteomes" id="UP000887540">
    <property type="component" value="Unplaced"/>
</dbReference>
<keyword evidence="3" id="KW-1185">Reference proteome</keyword>
<feature type="domain" description="DNA/RNA-binding" evidence="2">
    <location>
        <begin position="154"/>
        <end position="335"/>
    </location>
</feature>
<dbReference type="AlphaFoldDB" id="A0A914DZS6"/>
<evidence type="ECO:0000313" key="4">
    <source>
        <dbReference type="WBParaSite" id="ACRNAN_scaffold4698.g22039.t1"/>
    </source>
</evidence>
<evidence type="ECO:0000259" key="2">
    <source>
        <dbReference type="Pfam" id="PF10373"/>
    </source>
</evidence>
<dbReference type="WBParaSite" id="ACRNAN_scaffold4698.g22039.t1">
    <property type="protein sequence ID" value="ACRNAN_scaffold4698.g22039.t1"/>
    <property type="gene ID" value="ACRNAN_scaffold4698.g22039"/>
</dbReference>
<dbReference type="InterPro" id="IPR018834">
    <property type="entry name" value="DNA/RNA-bd_Est1-type"/>
</dbReference>
<dbReference type="GO" id="GO:0000184">
    <property type="term" value="P:nuclear-transcribed mRNA catabolic process, nonsense-mediated decay"/>
    <property type="evidence" value="ECO:0007669"/>
    <property type="project" value="UniProtKB-KW"/>
</dbReference>
<dbReference type="PANTHER" id="PTHR15696">
    <property type="entry name" value="SMG-7 SUPPRESSOR WITH MORPHOLOGICAL EFFECT ON GENITALIA PROTEIN 7"/>
    <property type="match status" value="1"/>
</dbReference>
<sequence length="472" mass="54608">MSKKAEELNDKIKSLRMMPVEKRNEYVYRMPLISLSHELLVENLEFAVEKKIHDLIWGLQKELIDQIKPAANTEQGKSSYTNVLRSCFGELREAVMLVEHKYGDDGMFTSLNQEKFTNALREIPRDSALRQFAGTLFLHMGDILRYMNDEELCQKYYTIALLIQPEKGQTWNQLGVFYESNPKKTNSGSNEKLHAVNAYNLFTSLYYYYRAIFAPIPFTAEKNIKRILAKVFKEFTKNPPAKPDFEEIFLVLLAVIDSNTDITNEDALFKGFRSSIRDQILDLEVKDFLQILLIILGTYEMMIKKPKNRRIIERLLTETYEVLVGLLLQNWDSVFINTYHLYVMSMLERVSINLENHPDVKASFACVSDIMELYLERELQLDPLRNFSIDCFGPLSDLVQTDLSYASFLSYLKATIGPRKEPELPPILNTSDTTSVFDTDDLNVTLTSNDAIEVMTNSSHVQWGYKSRRSSF</sequence>
<proteinExistence type="predicted"/>
<dbReference type="GO" id="GO:0070034">
    <property type="term" value="F:telomerase RNA binding"/>
    <property type="evidence" value="ECO:0007669"/>
    <property type="project" value="TreeGrafter"/>
</dbReference>
<dbReference type="GO" id="GO:0042162">
    <property type="term" value="F:telomeric DNA binding"/>
    <property type="evidence" value="ECO:0007669"/>
    <property type="project" value="TreeGrafter"/>
</dbReference>
<evidence type="ECO:0000313" key="3">
    <source>
        <dbReference type="Proteomes" id="UP000887540"/>
    </source>
</evidence>
<dbReference type="GO" id="GO:0005697">
    <property type="term" value="C:telomerase holoenzyme complex"/>
    <property type="evidence" value="ECO:0007669"/>
    <property type="project" value="TreeGrafter"/>
</dbReference>
<dbReference type="SUPFAM" id="SSF48452">
    <property type="entry name" value="TPR-like"/>
    <property type="match status" value="1"/>
</dbReference>